<reference evidence="2 3" key="1">
    <citation type="submission" date="2020-08" db="EMBL/GenBank/DDBJ databases">
        <title>Sequencing the genomes of 1000 actinobacteria strains.</title>
        <authorList>
            <person name="Klenk H.-P."/>
        </authorList>
    </citation>
    <scope>NUCLEOTIDE SEQUENCE [LARGE SCALE GENOMIC DNA]</scope>
    <source>
        <strain evidence="2 3">DSM 46887</strain>
    </source>
</reference>
<evidence type="ECO:0000313" key="3">
    <source>
        <dbReference type="Proteomes" id="UP000540685"/>
    </source>
</evidence>
<dbReference type="Proteomes" id="UP000540685">
    <property type="component" value="Unassembled WGS sequence"/>
</dbReference>
<comment type="caution">
    <text evidence="2">The sequence shown here is derived from an EMBL/GenBank/DDBJ whole genome shotgun (WGS) entry which is preliminary data.</text>
</comment>
<proteinExistence type="predicted"/>
<evidence type="ECO:0000313" key="2">
    <source>
        <dbReference type="EMBL" id="MBB5819846.1"/>
    </source>
</evidence>
<evidence type="ECO:0000256" key="1">
    <source>
        <dbReference type="SAM" id="MobiDB-lite"/>
    </source>
</evidence>
<organism evidence="2 3">
    <name type="scientific">Streptosporangium becharense</name>
    <dbReference type="NCBI Taxonomy" id="1816182"/>
    <lineage>
        <taxon>Bacteria</taxon>
        <taxon>Bacillati</taxon>
        <taxon>Actinomycetota</taxon>
        <taxon>Actinomycetes</taxon>
        <taxon>Streptosporangiales</taxon>
        <taxon>Streptosporangiaceae</taxon>
        <taxon>Streptosporangium</taxon>
    </lineage>
</organism>
<keyword evidence="3" id="KW-1185">Reference proteome</keyword>
<name>A0A7W9IGF3_9ACTN</name>
<dbReference type="EMBL" id="JACHMP010000001">
    <property type="protein sequence ID" value="MBB5819846.1"/>
    <property type="molecule type" value="Genomic_DNA"/>
</dbReference>
<dbReference type="AlphaFoldDB" id="A0A7W9IGF3"/>
<sequence length="31" mass="3214">MISKSPRGAAACRAPARTAMTERATAEVIVP</sequence>
<protein>
    <submittedName>
        <fullName evidence="2">Uncharacterized protein</fullName>
    </submittedName>
</protein>
<gene>
    <name evidence="2" type="ORF">F4562_002908</name>
</gene>
<feature type="region of interest" description="Disordered" evidence="1">
    <location>
        <begin position="1"/>
        <end position="31"/>
    </location>
</feature>
<feature type="compositionally biased region" description="Low complexity" evidence="1">
    <location>
        <begin position="7"/>
        <end position="23"/>
    </location>
</feature>
<accession>A0A7W9IGF3</accession>